<dbReference type="EMBL" id="JAAMPC010000001">
    <property type="protein sequence ID" value="KAG2330234.1"/>
    <property type="molecule type" value="Genomic_DNA"/>
</dbReference>
<keyword evidence="3" id="KW-1185">Reference proteome</keyword>
<accession>A0A8X8B9R3</accession>
<sequence length="88" mass="9533">MSNPYYEYYYEPMPISSEPDQVNPVAEEASDEVGIEVEQVSRNGARAVENTLVWTQGTCGTIGMTLMGSTSGEQSQNAMPTYASGNSQ</sequence>
<evidence type="ECO:0000256" key="1">
    <source>
        <dbReference type="SAM" id="MobiDB-lite"/>
    </source>
</evidence>
<reference evidence="2 3" key="1">
    <citation type="submission" date="2020-02" db="EMBL/GenBank/DDBJ databases">
        <authorList>
            <person name="Ma Q."/>
            <person name="Huang Y."/>
            <person name="Song X."/>
            <person name="Pei D."/>
        </authorList>
    </citation>
    <scope>NUCLEOTIDE SEQUENCE [LARGE SCALE GENOMIC DNA]</scope>
    <source>
        <strain evidence="2">Sxm20200214</strain>
        <tissue evidence="2">Leaf</tissue>
    </source>
</reference>
<evidence type="ECO:0000313" key="2">
    <source>
        <dbReference type="EMBL" id="KAG2330234.1"/>
    </source>
</evidence>
<name>A0A8X8B9R3_BRACI</name>
<feature type="region of interest" description="Disordered" evidence="1">
    <location>
        <begin position="67"/>
        <end position="88"/>
    </location>
</feature>
<comment type="caution">
    <text evidence="2">The sequence shown here is derived from an EMBL/GenBank/DDBJ whole genome shotgun (WGS) entry which is preliminary data.</text>
</comment>
<evidence type="ECO:0000313" key="3">
    <source>
        <dbReference type="Proteomes" id="UP000886595"/>
    </source>
</evidence>
<gene>
    <name evidence="2" type="ORF">Bca52824_001414</name>
</gene>
<dbReference type="Proteomes" id="UP000886595">
    <property type="component" value="Unassembled WGS sequence"/>
</dbReference>
<dbReference type="AlphaFoldDB" id="A0A8X8B9R3"/>
<proteinExistence type="predicted"/>
<organism evidence="2 3">
    <name type="scientific">Brassica carinata</name>
    <name type="common">Ethiopian mustard</name>
    <name type="synonym">Abyssinian cabbage</name>
    <dbReference type="NCBI Taxonomy" id="52824"/>
    <lineage>
        <taxon>Eukaryota</taxon>
        <taxon>Viridiplantae</taxon>
        <taxon>Streptophyta</taxon>
        <taxon>Embryophyta</taxon>
        <taxon>Tracheophyta</taxon>
        <taxon>Spermatophyta</taxon>
        <taxon>Magnoliopsida</taxon>
        <taxon>eudicotyledons</taxon>
        <taxon>Gunneridae</taxon>
        <taxon>Pentapetalae</taxon>
        <taxon>rosids</taxon>
        <taxon>malvids</taxon>
        <taxon>Brassicales</taxon>
        <taxon>Brassicaceae</taxon>
        <taxon>Brassiceae</taxon>
        <taxon>Brassica</taxon>
    </lineage>
</organism>
<protein>
    <submittedName>
        <fullName evidence="2">Uncharacterized protein</fullName>
    </submittedName>
</protein>